<accession>A0AAD9M996</accession>
<proteinExistence type="predicted"/>
<evidence type="ECO:0000313" key="1">
    <source>
        <dbReference type="EMBL" id="KAK2034845.1"/>
    </source>
</evidence>
<protein>
    <submittedName>
        <fullName evidence="1">Uncharacterized protein</fullName>
    </submittedName>
</protein>
<organism evidence="1 2">
    <name type="scientific">Colletotrichum zoysiae</name>
    <dbReference type="NCBI Taxonomy" id="1216348"/>
    <lineage>
        <taxon>Eukaryota</taxon>
        <taxon>Fungi</taxon>
        <taxon>Dikarya</taxon>
        <taxon>Ascomycota</taxon>
        <taxon>Pezizomycotina</taxon>
        <taxon>Sordariomycetes</taxon>
        <taxon>Hypocreomycetidae</taxon>
        <taxon>Glomerellales</taxon>
        <taxon>Glomerellaceae</taxon>
        <taxon>Colletotrichum</taxon>
        <taxon>Colletotrichum graminicola species complex</taxon>
    </lineage>
</organism>
<dbReference type="EMBL" id="MU842812">
    <property type="protein sequence ID" value="KAK2034845.1"/>
    <property type="molecule type" value="Genomic_DNA"/>
</dbReference>
<dbReference type="AlphaFoldDB" id="A0AAD9M996"/>
<dbReference type="Proteomes" id="UP001232148">
    <property type="component" value="Unassembled WGS sequence"/>
</dbReference>
<name>A0AAD9M996_9PEZI</name>
<sequence>MALVEAGLIAQISLETFGAFENMNPEPSSCTSRCAVSAEATEGYTMAVNKSSGSGDIAARVVVREPDPISRVCAANYGTELQNILIWTRTTVSEYTPTPTRMRLRLWKC</sequence>
<comment type="caution">
    <text evidence="1">The sequence shown here is derived from an EMBL/GenBank/DDBJ whole genome shotgun (WGS) entry which is preliminary data.</text>
</comment>
<gene>
    <name evidence="1" type="ORF">LX32DRAFT_724237</name>
</gene>
<reference evidence="1" key="1">
    <citation type="submission" date="2021-06" db="EMBL/GenBank/DDBJ databases">
        <title>Comparative genomics, transcriptomics and evolutionary studies reveal genomic signatures of adaptation to plant cell wall in hemibiotrophic fungi.</title>
        <authorList>
            <consortium name="DOE Joint Genome Institute"/>
            <person name="Baroncelli R."/>
            <person name="Diaz J.F."/>
            <person name="Benocci T."/>
            <person name="Peng M."/>
            <person name="Battaglia E."/>
            <person name="Haridas S."/>
            <person name="Andreopoulos W."/>
            <person name="Labutti K."/>
            <person name="Pangilinan J."/>
            <person name="Floch G.L."/>
            <person name="Makela M.R."/>
            <person name="Henrissat B."/>
            <person name="Grigoriev I.V."/>
            <person name="Crouch J.A."/>
            <person name="De Vries R.P."/>
            <person name="Sukno S.A."/>
            <person name="Thon M.R."/>
        </authorList>
    </citation>
    <scope>NUCLEOTIDE SEQUENCE</scope>
    <source>
        <strain evidence="1">MAFF235873</strain>
    </source>
</reference>
<keyword evidence="2" id="KW-1185">Reference proteome</keyword>
<evidence type="ECO:0000313" key="2">
    <source>
        <dbReference type="Proteomes" id="UP001232148"/>
    </source>
</evidence>